<reference evidence="2" key="1">
    <citation type="submission" date="2016-10" db="EMBL/GenBank/DDBJ databases">
        <authorList>
            <person name="Varghese N."/>
            <person name="Submissions S."/>
        </authorList>
    </citation>
    <scope>NUCLEOTIDE SEQUENCE [LARGE SCALE GENOMIC DNA]</scope>
    <source>
        <strain evidence="2">LMG 25967</strain>
    </source>
</reference>
<dbReference type="EMBL" id="FNZE01000009">
    <property type="protein sequence ID" value="SEJ46133.1"/>
    <property type="molecule type" value="Genomic_DNA"/>
</dbReference>
<name>A0A1H6YXZ7_9PSED</name>
<accession>A0A1H6YXZ7</accession>
<dbReference type="RefSeq" id="WP_090311321.1">
    <property type="nucleotide sequence ID" value="NZ_FNZE01000009.1"/>
</dbReference>
<evidence type="ECO:0000313" key="1">
    <source>
        <dbReference type="EMBL" id="SEJ46133.1"/>
    </source>
</evidence>
<sequence>MTPALRNAAAMRRGQFAYDHAEPEHDYAREEAEERIGELLNEGDQSTAEAFAEYAYGVMSHAEIIDAMAALFRVTDSRWRHLRDKLCEDLVSGPLDCLRICMDKHRSGFIAEHAAQQLKADAA</sequence>
<gene>
    <name evidence="1" type="ORF">SAMN05216201_10959</name>
</gene>
<dbReference type="Proteomes" id="UP000242930">
    <property type="component" value="Unassembled WGS sequence"/>
</dbReference>
<evidence type="ECO:0000313" key="2">
    <source>
        <dbReference type="Proteomes" id="UP000242930"/>
    </source>
</evidence>
<dbReference type="OrthoDB" id="6879652at2"/>
<proteinExistence type="predicted"/>
<dbReference type="AlphaFoldDB" id="A0A1H6YXZ7"/>
<dbReference type="STRING" id="915471.SAMN05216201_10959"/>
<keyword evidence="2" id="KW-1185">Reference proteome</keyword>
<protein>
    <submittedName>
        <fullName evidence="1">Uncharacterized protein</fullName>
    </submittedName>
</protein>
<organism evidence="1 2">
    <name type="scientific">Pseudomonas linyingensis</name>
    <dbReference type="NCBI Taxonomy" id="915471"/>
    <lineage>
        <taxon>Bacteria</taxon>
        <taxon>Pseudomonadati</taxon>
        <taxon>Pseudomonadota</taxon>
        <taxon>Gammaproteobacteria</taxon>
        <taxon>Pseudomonadales</taxon>
        <taxon>Pseudomonadaceae</taxon>
        <taxon>Pseudomonas</taxon>
    </lineage>
</organism>